<sequence length="50" mass="5835">MSLIIRKIAIEIQNAENPFNKGFQLYFRILSFNVYLCPPTYQLEIKLVSG</sequence>
<proteinExistence type="predicted"/>
<evidence type="ECO:0000313" key="2">
    <source>
        <dbReference type="Proteomes" id="UP000003959"/>
    </source>
</evidence>
<dbReference type="HOGENOM" id="CLU_3119950_0_0_3"/>
<keyword evidence="2" id="KW-1185">Reference proteome</keyword>
<dbReference type="AlphaFoldDB" id="F4XMN9"/>
<name>F4XMN9_9CYAN</name>
<accession>F4XMN9</accession>
<dbReference type="Proteomes" id="UP000003959">
    <property type="component" value="Unassembled WGS sequence"/>
</dbReference>
<protein>
    <submittedName>
        <fullName evidence="1">Uncharacterized protein</fullName>
    </submittedName>
</protein>
<evidence type="ECO:0000313" key="1">
    <source>
        <dbReference type="EMBL" id="EGJ33948.1"/>
    </source>
</evidence>
<gene>
    <name evidence="1" type="ORF">LYNGBM3L_22460</name>
</gene>
<reference evidence="2" key="1">
    <citation type="journal article" date="2011" name="Proc. Natl. Acad. Sci. U.S.A.">
        <title>Genomic insights into the physiology and ecology of the marine filamentous cyanobacterium Lyngbya majuscula.</title>
        <authorList>
            <person name="Jones A.C."/>
            <person name="Monroe E.A."/>
            <person name="Podell S."/>
            <person name="Hess W.R."/>
            <person name="Klages S."/>
            <person name="Esquenazi E."/>
            <person name="Niessen S."/>
            <person name="Hoover H."/>
            <person name="Rothmann M."/>
            <person name="Lasken R.S."/>
            <person name="Yates J.R.III."/>
            <person name="Reinhardt R."/>
            <person name="Kube M."/>
            <person name="Burkart M.D."/>
            <person name="Allen E.E."/>
            <person name="Dorrestein P.C."/>
            <person name="Gerwick W.H."/>
            <person name="Gerwick L."/>
        </authorList>
    </citation>
    <scope>NUCLEOTIDE SEQUENCE [LARGE SCALE GENOMIC DNA]</scope>
    <source>
        <strain evidence="2">3L</strain>
    </source>
</reference>
<organism evidence="1 2">
    <name type="scientific">Moorena producens 3L</name>
    <dbReference type="NCBI Taxonomy" id="489825"/>
    <lineage>
        <taxon>Bacteria</taxon>
        <taxon>Bacillati</taxon>
        <taxon>Cyanobacteriota</taxon>
        <taxon>Cyanophyceae</taxon>
        <taxon>Coleofasciculales</taxon>
        <taxon>Coleofasciculaceae</taxon>
        <taxon>Moorena</taxon>
    </lineage>
</organism>
<dbReference type="EMBL" id="GL890840">
    <property type="protein sequence ID" value="EGJ33948.1"/>
    <property type="molecule type" value="Genomic_DNA"/>
</dbReference>